<reference evidence="8" key="2">
    <citation type="submission" date="2015-05" db="EMBL/GenBank/DDBJ databases">
        <title>Complete genome sequence of Corynebacterium mustelae DSM 45274, isolated from various tissues of a male ferret with lethal sepsis.</title>
        <authorList>
            <person name="Ruckert C."/>
            <person name="Albersmeier A."/>
            <person name="Winkler A."/>
            <person name="Tauch A."/>
        </authorList>
    </citation>
    <scope>NUCLEOTIDE SEQUENCE [LARGE SCALE GENOMIC DNA]</scope>
    <source>
        <strain evidence="8">DSM 45274</strain>
    </source>
</reference>
<evidence type="ECO:0000256" key="1">
    <source>
        <dbReference type="ARBA" id="ARBA00023015"/>
    </source>
</evidence>
<keyword evidence="3" id="KW-0804">Transcription</keyword>
<evidence type="ECO:0000256" key="3">
    <source>
        <dbReference type="ARBA" id="ARBA00023163"/>
    </source>
</evidence>
<dbReference type="PRINTS" id="PR00455">
    <property type="entry name" value="HTHTETR"/>
</dbReference>
<dbReference type="SUPFAM" id="SSF46689">
    <property type="entry name" value="Homeodomain-like"/>
    <property type="match status" value="1"/>
</dbReference>
<reference evidence="7 8" key="1">
    <citation type="journal article" date="2015" name="Genome Announc.">
        <title>Complete Genome Sequence of the Type Strain Corynebacterium mustelae DSM 45274, Isolated from Various Tissues of a Male Ferret with Lethal Sepsis.</title>
        <authorList>
            <person name="Ruckert C."/>
            <person name="Eimer J."/>
            <person name="Winkler A."/>
            <person name="Tauch A."/>
        </authorList>
    </citation>
    <scope>NUCLEOTIDE SEQUENCE [LARGE SCALE GENOMIC DNA]</scope>
    <source>
        <strain evidence="7 8">DSM 45274</strain>
    </source>
</reference>
<protein>
    <submittedName>
        <fullName evidence="7">Transcriptional regulator, TetR family</fullName>
    </submittedName>
</protein>
<dbReference type="RefSeq" id="WP_083987632.1">
    <property type="nucleotide sequence ID" value="NZ_CP011542.1"/>
</dbReference>
<dbReference type="InterPro" id="IPR001647">
    <property type="entry name" value="HTH_TetR"/>
</dbReference>
<dbReference type="OrthoDB" id="4214267at2"/>
<name>A0A0G3H1H9_9CORY</name>
<feature type="DNA-binding region" description="H-T-H motif" evidence="4">
    <location>
        <begin position="62"/>
        <end position="81"/>
    </location>
</feature>
<keyword evidence="2 4" id="KW-0238">DNA-binding</keyword>
<organism evidence="7 8">
    <name type="scientific">Corynebacterium mustelae</name>
    <dbReference type="NCBI Taxonomy" id="571915"/>
    <lineage>
        <taxon>Bacteria</taxon>
        <taxon>Bacillati</taxon>
        <taxon>Actinomycetota</taxon>
        <taxon>Actinomycetes</taxon>
        <taxon>Mycobacteriales</taxon>
        <taxon>Corynebacteriaceae</taxon>
        <taxon>Corynebacterium</taxon>
    </lineage>
</organism>
<feature type="compositionally biased region" description="Polar residues" evidence="5">
    <location>
        <begin position="1"/>
        <end position="12"/>
    </location>
</feature>
<dbReference type="SUPFAM" id="SSF48498">
    <property type="entry name" value="Tetracyclin repressor-like, C-terminal domain"/>
    <property type="match status" value="1"/>
</dbReference>
<evidence type="ECO:0000256" key="4">
    <source>
        <dbReference type="PROSITE-ProRule" id="PRU00335"/>
    </source>
</evidence>
<evidence type="ECO:0000313" key="7">
    <source>
        <dbReference type="EMBL" id="AKK07264.1"/>
    </source>
</evidence>
<dbReference type="STRING" id="571915.CMUST_14860"/>
<dbReference type="PROSITE" id="PS50977">
    <property type="entry name" value="HTH_TETR_2"/>
    <property type="match status" value="1"/>
</dbReference>
<keyword evidence="8" id="KW-1185">Reference proteome</keyword>
<dbReference type="KEGG" id="cmv:CMUST_14860"/>
<accession>A0A0G3H1H9</accession>
<dbReference type="InterPro" id="IPR009057">
    <property type="entry name" value="Homeodomain-like_sf"/>
</dbReference>
<dbReference type="Gene3D" id="1.10.357.10">
    <property type="entry name" value="Tetracycline Repressor, domain 2"/>
    <property type="match status" value="1"/>
</dbReference>
<evidence type="ECO:0000313" key="8">
    <source>
        <dbReference type="Proteomes" id="UP000035199"/>
    </source>
</evidence>
<dbReference type="Pfam" id="PF00440">
    <property type="entry name" value="TetR_N"/>
    <property type="match status" value="1"/>
</dbReference>
<dbReference type="EMBL" id="CP011542">
    <property type="protein sequence ID" value="AKK07264.1"/>
    <property type="molecule type" value="Genomic_DNA"/>
</dbReference>
<dbReference type="InterPro" id="IPR036271">
    <property type="entry name" value="Tet_transcr_reg_TetR-rel_C_sf"/>
</dbReference>
<dbReference type="PANTHER" id="PTHR47506:SF7">
    <property type="entry name" value="TRANSCRIPTIONAL REGULATORY PROTEIN"/>
    <property type="match status" value="1"/>
</dbReference>
<dbReference type="PANTHER" id="PTHR47506">
    <property type="entry name" value="TRANSCRIPTIONAL REGULATORY PROTEIN"/>
    <property type="match status" value="1"/>
</dbReference>
<proteinExistence type="predicted"/>
<feature type="region of interest" description="Disordered" evidence="5">
    <location>
        <begin position="1"/>
        <end position="43"/>
    </location>
</feature>
<dbReference type="Proteomes" id="UP000035199">
    <property type="component" value="Chromosome"/>
</dbReference>
<gene>
    <name evidence="7" type="primary">mcbR</name>
    <name evidence="7" type="ORF">CMUST_14860</name>
</gene>
<feature type="domain" description="HTH tetR-type" evidence="6">
    <location>
        <begin position="39"/>
        <end position="99"/>
    </location>
</feature>
<dbReference type="AlphaFoldDB" id="A0A0G3H1H9"/>
<evidence type="ECO:0000256" key="2">
    <source>
        <dbReference type="ARBA" id="ARBA00023125"/>
    </source>
</evidence>
<keyword evidence="1" id="KW-0805">Transcription regulation</keyword>
<sequence length="230" mass="25490">MSSTKLRNARASQSKDGETQRTKAKGAARGASSSRRNRPTPRQRLLDSAIKLFTTEGIRVIGIDRILKEADVAKASLYSLYGSKDALVIAYLQALDADWRETYAKRCENLTTPEAKILAFFDQSIAEEPQKQYRGSHFHNAVTEYPRPESESEYGIIQAAVDHREWKLATLTELLTEKNGYPSRAQANQLLLLLDGGLAGGQVTRSVEPLKLARELAVQLLTAPPADYSI</sequence>
<evidence type="ECO:0000256" key="5">
    <source>
        <dbReference type="SAM" id="MobiDB-lite"/>
    </source>
</evidence>
<feature type="compositionally biased region" description="Low complexity" evidence="5">
    <location>
        <begin position="25"/>
        <end position="34"/>
    </location>
</feature>
<dbReference type="GO" id="GO:0003677">
    <property type="term" value="F:DNA binding"/>
    <property type="evidence" value="ECO:0007669"/>
    <property type="project" value="UniProtKB-UniRule"/>
</dbReference>
<evidence type="ECO:0000259" key="6">
    <source>
        <dbReference type="PROSITE" id="PS50977"/>
    </source>
</evidence>
<dbReference type="PATRIC" id="fig|571915.4.peg.3192"/>